<sequence>MKVLALLLSTIALASAQGQLYCNRDTAGNGECEKITPPRHTFCCIRGSSSFGEYTHKKVSTTIGNDPNGSSFCGKPIPEEGPDIKEGTIYCAH</sequence>
<reference evidence="3" key="2">
    <citation type="submission" date="2021-12" db="EMBL/GenBank/DDBJ databases">
        <authorList>
            <person name="Zaccaron A."/>
            <person name="Stergiopoulos I."/>
        </authorList>
    </citation>
    <scope>NUCLEOTIDE SEQUENCE</scope>
    <source>
        <strain evidence="3">Race5_Kim</strain>
    </source>
</reference>
<reference evidence="2" key="1">
    <citation type="submission" date="2016-10" db="EMBL/GenBank/DDBJ databases">
        <title>Novel effectors identified in the apoplast of Cladosporium fulvum-infected tomato.</title>
        <authorList>
            <person name="Mesarich C.H."/>
            <person name="de Wit P.J.G.M."/>
        </authorList>
    </citation>
    <scope>NUCLEOTIDE SEQUENCE</scope>
    <source>
        <strain evidence="2">0WU</strain>
    </source>
</reference>
<dbReference type="AlphaFoldDB" id="A0A1P8YXQ0"/>
<evidence type="ECO:0000313" key="4">
    <source>
        <dbReference type="Proteomes" id="UP000756132"/>
    </source>
</evidence>
<dbReference type="EMBL" id="KX943118">
    <property type="protein sequence ID" value="AQA29289.1"/>
    <property type="molecule type" value="Genomic_DNA"/>
</dbReference>
<feature type="chain" id="PRO_5040671808" evidence="1">
    <location>
        <begin position="17"/>
        <end position="93"/>
    </location>
</feature>
<proteinExistence type="predicted"/>
<feature type="signal peptide" evidence="1">
    <location>
        <begin position="1"/>
        <end position="16"/>
    </location>
</feature>
<evidence type="ECO:0000313" key="3">
    <source>
        <dbReference type="EMBL" id="UJO18411.1"/>
    </source>
</evidence>
<name>A0A1P8YXQ0_PASFU</name>
<reference evidence="3" key="3">
    <citation type="journal article" date="2022" name="Microb. Genom.">
        <title>A chromosome-scale genome assembly of the tomato pathogen Cladosporium fulvum reveals a compartmentalized genome architecture and the presence of a dispensable chromosome.</title>
        <authorList>
            <person name="Zaccaron A.Z."/>
            <person name="Chen L.H."/>
            <person name="Samaras A."/>
            <person name="Stergiopoulos I."/>
        </authorList>
    </citation>
    <scope>NUCLEOTIDE SEQUENCE</scope>
    <source>
        <strain evidence="3">Race5_Kim</strain>
    </source>
</reference>
<evidence type="ECO:0000313" key="2">
    <source>
        <dbReference type="EMBL" id="AQA29289.1"/>
    </source>
</evidence>
<evidence type="ECO:0000256" key="1">
    <source>
        <dbReference type="SAM" id="SignalP"/>
    </source>
</evidence>
<dbReference type="Proteomes" id="UP000756132">
    <property type="component" value="Chromosome 6"/>
</dbReference>
<protein>
    <submittedName>
        <fullName evidence="3">Ecp9-6</fullName>
    </submittedName>
    <submittedName>
        <fullName evidence="2">Extracellular protein 9-6</fullName>
    </submittedName>
</protein>
<gene>
    <name evidence="2" type="primary">Ecp9-6</name>
    <name evidence="3" type="ORF">CLAFUR5_07513</name>
</gene>
<keyword evidence="1" id="KW-0732">Signal</keyword>
<accession>A0A1P8YXQ0</accession>
<organism evidence="2">
    <name type="scientific">Passalora fulva</name>
    <name type="common">Tomato leaf mold</name>
    <name type="synonym">Cladosporium fulvum</name>
    <dbReference type="NCBI Taxonomy" id="5499"/>
    <lineage>
        <taxon>Eukaryota</taxon>
        <taxon>Fungi</taxon>
        <taxon>Dikarya</taxon>
        <taxon>Ascomycota</taxon>
        <taxon>Pezizomycotina</taxon>
        <taxon>Dothideomycetes</taxon>
        <taxon>Dothideomycetidae</taxon>
        <taxon>Mycosphaerellales</taxon>
        <taxon>Mycosphaerellaceae</taxon>
        <taxon>Fulvia</taxon>
    </lineage>
</organism>
<keyword evidence="4" id="KW-1185">Reference proteome</keyword>
<dbReference type="EMBL" id="CP090168">
    <property type="protein sequence ID" value="UJO18411.1"/>
    <property type="molecule type" value="Genomic_DNA"/>
</dbReference>